<keyword evidence="16" id="KW-0753">Steroid metabolism</keyword>
<evidence type="ECO:0000256" key="19">
    <source>
        <dbReference type="ARBA" id="ARBA00042688"/>
    </source>
</evidence>
<feature type="transmembrane region" description="Helical" evidence="21">
    <location>
        <begin position="402"/>
        <end position="428"/>
    </location>
</feature>
<keyword evidence="13" id="KW-0443">Lipid metabolism</keyword>
<evidence type="ECO:0000256" key="18">
    <source>
        <dbReference type="ARBA" id="ARBA00039984"/>
    </source>
</evidence>
<evidence type="ECO:0000256" key="21">
    <source>
        <dbReference type="SAM" id="Phobius"/>
    </source>
</evidence>
<dbReference type="GO" id="GO:0006695">
    <property type="term" value="P:cholesterol biosynthetic process"/>
    <property type="evidence" value="ECO:0007669"/>
    <property type="project" value="UniProtKB-KW"/>
</dbReference>
<evidence type="ECO:0000313" key="22">
    <source>
        <dbReference type="EMBL" id="KAK9792943.1"/>
    </source>
</evidence>
<feature type="transmembrane region" description="Helical" evidence="21">
    <location>
        <begin position="227"/>
        <end position="246"/>
    </location>
</feature>
<evidence type="ECO:0000256" key="17">
    <source>
        <dbReference type="ARBA" id="ARBA00038851"/>
    </source>
</evidence>
<dbReference type="Pfam" id="PF01222">
    <property type="entry name" value="ERG4_ERG24"/>
    <property type="match status" value="1"/>
</dbReference>
<keyword evidence="7" id="KW-0256">Endoplasmic reticulum</keyword>
<dbReference type="EMBL" id="JALJOQ010000157">
    <property type="protein sequence ID" value="KAK9792943.1"/>
    <property type="molecule type" value="Genomic_DNA"/>
</dbReference>
<dbReference type="PANTHER" id="PTHR21257:SF38">
    <property type="entry name" value="7-DEHYDROCHOLESTEROL REDUCTASE"/>
    <property type="match status" value="1"/>
</dbReference>
<comment type="similarity">
    <text evidence="2">Belongs to the ERG4/ERG24 family.</text>
</comment>
<keyword evidence="14 21" id="KW-0472">Membrane</keyword>
<keyword evidence="11" id="KW-0560">Oxidoreductase</keyword>
<evidence type="ECO:0000256" key="4">
    <source>
        <dbReference type="ARBA" id="ARBA00022548"/>
    </source>
</evidence>
<keyword evidence="23" id="KW-1185">Reference proteome</keyword>
<comment type="subcellular location">
    <subcellularLocation>
        <location evidence="1">Endoplasmic reticulum membrane</location>
        <topology evidence="1">Multi-pass membrane protein</topology>
    </subcellularLocation>
</comment>
<evidence type="ECO:0000256" key="15">
    <source>
        <dbReference type="ARBA" id="ARBA00023166"/>
    </source>
</evidence>
<keyword evidence="3" id="KW-0444">Lipid biosynthesis</keyword>
<evidence type="ECO:0000256" key="13">
    <source>
        <dbReference type="ARBA" id="ARBA00023098"/>
    </source>
</evidence>
<feature type="transmembrane region" description="Helical" evidence="21">
    <location>
        <begin position="289"/>
        <end position="307"/>
    </location>
</feature>
<feature type="transmembrane region" description="Helical" evidence="21">
    <location>
        <begin position="319"/>
        <end position="339"/>
    </location>
</feature>
<keyword evidence="12" id="KW-0756">Sterol biosynthesis</keyword>
<dbReference type="PANTHER" id="PTHR21257">
    <property type="entry name" value="DELTA(14)-STEROL REDUCTASE"/>
    <property type="match status" value="1"/>
</dbReference>
<keyword evidence="15" id="KW-1207">Sterol metabolism</keyword>
<dbReference type="AlphaFoldDB" id="A0AAW1NSS7"/>
<evidence type="ECO:0000256" key="10">
    <source>
        <dbReference type="ARBA" id="ARBA00022989"/>
    </source>
</evidence>
<evidence type="ECO:0000256" key="8">
    <source>
        <dbReference type="ARBA" id="ARBA00022857"/>
    </source>
</evidence>
<gene>
    <name evidence="22" type="ORF">WJX73_000881</name>
</gene>
<keyword evidence="10 21" id="KW-1133">Transmembrane helix</keyword>
<evidence type="ECO:0000256" key="7">
    <source>
        <dbReference type="ARBA" id="ARBA00022824"/>
    </source>
</evidence>
<evidence type="ECO:0000256" key="6">
    <source>
        <dbReference type="ARBA" id="ARBA00022778"/>
    </source>
</evidence>
<dbReference type="Gene3D" id="1.20.120.1630">
    <property type="match status" value="1"/>
</dbReference>
<evidence type="ECO:0000256" key="1">
    <source>
        <dbReference type="ARBA" id="ARBA00004477"/>
    </source>
</evidence>
<evidence type="ECO:0000256" key="14">
    <source>
        <dbReference type="ARBA" id="ARBA00023136"/>
    </source>
</evidence>
<feature type="transmembrane region" description="Helical" evidence="21">
    <location>
        <begin position="35"/>
        <end position="60"/>
    </location>
</feature>
<keyword evidence="4" id="KW-0153">Cholesterol metabolism</keyword>
<protein>
    <recommendedName>
        <fullName evidence="18">7-dehydrocholesterol reductase</fullName>
        <ecNumber evidence="17">1.3.1.21</ecNumber>
    </recommendedName>
    <alternativeName>
        <fullName evidence="19">Sterol Delta(7)-reductase</fullName>
    </alternativeName>
</protein>
<keyword evidence="8" id="KW-0521">NADP</keyword>
<dbReference type="GO" id="GO:0047598">
    <property type="term" value="F:7-dehydrocholesterol reductase activity"/>
    <property type="evidence" value="ECO:0007669"/>
    <property type="project" value="UniProtKB-EC"/>
</dbReference>
<comment type="caution">
    <text evidence="22">The sequence shown here is derived from an EMBL/GenBank/DDBJ whole genome shotgun (WGS) entry which is preliminary data.</text>
</comment>
<feature type="transmembrane region" description="Helical" evidence="21">
    <location>
        <begin position="252"/>
        <end position="269"/>
    </location>
</feature>
<dbReference type="Proteomes" id="UP001465755">
    <property type="component" value="Unassembled WGS sequence"/>
</dbReference>
<dbReference type="InterPro" id="IPR001171">
    <property type="entry name" value="ERG24_DHCR-like"/>
</dbReference>
<dbReference type="GO" id="GO:0005789">
    <property type="term" value="C:endoplasmic reticulum membrane"/>
    <property type="evidence" value="ECO:0007669"/>
    <property type="project" value="UniProtKB-SubCell"/>
</dbReference>
<keyword evidence="6" id="KW-0152">Cholesterol biosynthesis</keyword>
<dbReference type="PROSITE" id="PS01017">
    <property type="entry name" value="STEROL_REDUCT_1"/>
    <property type="match status" value="1"/>
</dbReference>
<evidence type="ECO:0000256" key="11">
    <source>
        <dbReference type="ARBA" id="ARBA00023002"/>
    </source>
</evidence>
<reference evidence="22 23" key="1">
    <citation type="journal article" date="2024" name="Nat. Commun.">
        <title>Phylogenomics reveals the evolutionary origins of lichenization in chlorophyte algae.</title>
        <authorList>
            <person name="Puginier C."/>
            <person name="Libourel C."/>
            <person name="Otte J."/>
            <person name="Skaloud P."/>
            <person name="Haon M."/>
            <person name="Grisel S."/>
            <person name="Petersen M."/>
            <person name="Berrin J.G."/>
            <person name="Delaux P.M."/>
            <person name="Dal Grande F."/>
            <person name="Keller J."/>
        </authorList>
    </citation>
    <scope>NUCLEOTIDE SEQUENCE [LARGE SCALE GENOMIC DNA]</scope>
    <source>
        <strain evidence="22 23">SAG 2036</strain>
    </source>
</reference>
<dbReference type="InterPro" id="IPR018083">
    <property type="entry name" value="Sterol_reductase_CS"/>
</dbReference>
<feature type="transmembrane region" description="Helical" evidence="21">
    <location>
        <begin position="95"/>
        <end position="115"/>
    </location>
</feature>
<dbReference type="PROSITE" id="PS01018">
    <property type="entry name" value="STEROL_REDUCT_2"/>
    <property type="match status" value="1"/>
</dbReference>
<evidence type="ECO:0000256" key="16">
    <source>
        <dbReference type="ARBA" id="ARBA00023221"/>
    </source>
</evidence>
<feature type="transmembrane region" description="Helical" evidence="21">
    <location>
        <begin position="167"/>
        <end position="184"/>
    </location>
</feature>
<evidence type="ECO:0000313" key="23">
    <source>
        <dbReference type="Proteomes" id="UP001465755"/>
    </source>
</evidence>
<dbReference type="GO" id="GO:0016132">
    <property type="term" value="P:brassinosteroid biosynthetic process"/>
    <property type="evidence" value="ECO:0007669"/>
    <property type="project" value="TreeGrafter"/>
</dbReference>
<evidence type="ECO:0000256" key="20">
    <source>
        <dbReference type="SAM" id="MobiDB-lite"/>
    </source>
</evidence>
<evidence type="ECO:0000256" key="2">
    <source>
        <dbReference type="ARBA" id="ARBA00005402"/>
    </source>
</evidence>
<keyword evidence="5 21" id="KW-0812">Transmembrane</keyword>
<proteinExistence type="inferred from homology"/>
<evidence type="ECO:0000256" key="5">
    <source>
        <dbReference type="ARBA" id="ARBA00022692"/>
    </source>
</evidence>
<feature type="region of interest" description="Disordered" evidence="20">
    <location>
        <begin position="1"/>
        <end position="23"/>
    </location>
</feature>
<evidence type="ECO:0000256" key="3">
    <source>
        <dbReference type="ARBA" id="ARBA00022516"/>
    </source>
</evidence>
<keyword evidence="9" id="KW-0752">Steroid biosynthesis</keyword>
<feature type="transmembrane region" description="Helical" evidence="21">
    <location>
        <begin position="136"/>
        <end position="155"/>
    </location>
</feature>
<accession>A0AAW1NSS7</accession>
<evidence type="ECO:0000256" key="12">
    <source>
        <dbReference type="ARBA" id="ARBA00023011"/>
    </source>
</evidence>
<dbReference type="FunFam" id="1.20.120.1630:FF:000006">
    <property type="entry name" value="Putative 7-dehydrocholesterol reductase"/>
    <property type="match status" value="1"/>
</dbReference>
<evidence type="ECO:0000256" key="9">
    <source>
        <dbReference type="ARBA" id="ARBA00022955"/>
    </source>
</evidence>
<dbReference type="EC" id="1.3.1.21" evidence="17"/>
<sequence length="462" mass="51385">MAPVTRAADATSARQWHETAGSGDRKGVWGLKGALGEAVALAGTLILLFGCPGFAITMWFTMTNLDSSLHNLCAYFYQQGPWGLYYLWPRPSAEAWLTLLVFGSLQALLQLALPGRRHEGPTTPKGNTPVYKANGVKAYFTTLALFVVGWRLGLFSPARIYDLFGEILSALNIFSLLLCFGLFVKGHLAPSSSDCGSSGSLVYDFYWGMELYPRIGSKFDIKTWTNCRMGMMGWGVLILCYAVKQAEASPGGLANSMAVSVTLMHLYIFKFFLWESGYWMTMDIAHDRAGYYLCWGCLNWVPAIYTSPALHLVQHPGQLSSATAAAIFVAGAACVFINYDSDRQRQVFRETSGKAKVWGRAPKIVNASYTTGSGGTKKSLLLASGWWGLSRHFHYLPEIGAAFFWTLPALFAYPLPYFYTLFLTLLLLDRAFRDDARCASKYGKFWQQYCKLVPYKIVPLIF</sequence>
<name>A0AAW1NSS7_9CHLO</name>
<organism evidence="22 23">
    <name type="scientific">Symbiochloris irregularis</name>
    <dbReference type="NCBI Taxonomy" id="706552"/>
    <lineage>
        <taxon>Eukaryota</taxon>
        <taxon>Viridiplantae</taxon>
        <taxon>Chlorophyta</taxon>
        <taxon>core chlorophytes</taxon>
        <taxon>Trebouxiophyceae</taxon>
        <taxon>Trebouxiales</taxon>
        <taxon>Trebouxiaceae</taxon>
        <taxon>Symbiochloris</taxon>
    </lineage>
</organism>